<dbReference type="Pfam" id="PF08327">
    <property type="entry name" value="AHSA1"/>
    <property type="match status" value="1"/>
</dbReference>
<dbReference type="Gene3D" id="2.30.110.10">
    <property type="entry name" value="Electron Transport, Fmn-binding Protein, Chain A"/>
    <property type="match status" value="1"/>
</dbReference>
<dbReference type="InterPro" id="IPR012349">
    <property type="entry name" value="Split_barrel_FMN-bd"/>
</dbReference>
<evidence type="ECO:0000259" key="2">
    <source>
        <dbReference type="Pfam" id="PF01243"/>
    </source>
</evidence>
<dbReference type="Proteomes" id="UP001597351">
    <property type="component" value="Unassembled WGS sequence"/>
</dbReference>
<keyword evidence="5" id="KW-1185">Reference proteome</keyword>
<evidence type="ECO:0000313" key="4">
    <source>
        <dbReference type="EMBL" id="MFD1946740.1"/>
    </source>
</evidence>
<sequence>MSEPVRELVERAQRLLEANQYLTLATADASGRPWSSTVWYAAWQPAPSADAWSLELVWLSLPAAQHSQNLEARPDVGISIFDSGQPAGTGDGLQLAARAELVPDDRLDEAAAVFSAASLAAGGGPWTRAQVSEPARPRLWVARPVAAYVLGGGTREEVPLARAGRTDAARSLIPASPGVVWAALTDEQARTAWLPPAGMTGRFESFDARAGGGYRLVLTYDDETAIGKAGDNTDLVEVRFVDLDEPRRLVEEADFVSDHPSMAGTMTMTWALEPHDDGTVVSVTADDVPEGIDEEVHLAALASTLDNLAAYVAGRGSERR</sequence>
<dbReference type="SUPFAM" id="SSF50475">
    <property type="entry name" value="FMN-binding split barrel"/>
    <property type="match status" value="1"/>
</dbReference>
<dbReference type="Pfam" id="PF01243">
    <property type="entry name" value="PNPOx_N"/>
    <property type="match status" value="1"/>
</dbReference>
<dbReference type="InterPro" id="IPR023393">
    <property type="entry name" value="START-like_dom_sf"/>
</dbReference>
<evidence type="ECO:0000259" key="3">
    <source>
        <dbReference type="Pfam" id="PF08327"/>
    </source>
</evidence>
<dbReference type="InterPro" id="IPR011576">
    <property type="entry name" value="Pyridox_Oxase_N"/>
</dbReference>
<dbReference type="EMBL" id="JBHUGD010000003">
    <property type="protein sequence ID" value="MFD1946740.1"/>
    <property type="molecule type" value="Genomic_DNA"/>
</dbReference>
<dbReference type="SUPFAM" id="SSF55961">
    <property type="entry name" value="Bet v1-like"/>
    <property type="match status" value="1"/>
</dbReference>
<feature type="domain" description="Activator of Hsp90 ATPase homologue 1/2-like C-terminal" evidence="3">
    <location>
        <begin position="175"/>
        <end position="312"/>
    </location>
</feature>
<proteinExistence type="inferred from homology"/>
<comment type="similarity">
    <text evidence="1">Belongs to the AHA1 family.</text>
</comment>
<organism evidence="4 5">
    <name type="scientific">Nocardioides aestuarii</name>
    <dbReference type="NCBI Taxonomy" id="252231"/>
    <lineage>
        <taxon>Bacteria</taxon>
        <taxon>Bacillati</taxon>
        <taxon>Actinomycetota</taxon>
        <taxon>Actinomycetes</taxon>
        <taxon>Propionibacteriales</taxon>
        <taxon>Nocardioidaceae</taxon>
        <taxon>Nocardioides</taxon>
    </lineage>
</organism>
<feature type="domain" description="Pyridoxamine 5'-phosphate oxidase N-terminal" evidence="2">
    <location>
        <begin position="10"/>
        <end position="129"/>
    </location>
</feature>
<evidence type="ECO:0000313" key="5">
    <source>
        <dbReference type="Proteomes" id="UP001597351"/>
    </source>
</evidence>
<gene>
    <name evidence="4" type="ORF">ACFSDE_08050</name>
</gene>
<dbReference type="Gene3D" id="3.30.530.20">
    <property type="match status" value="1"/>
</dbReference>
<reference evidence="5" key="1">
    <citation type="journal article" date="2019" name="Int. J. Syst. Evol. Microbiol.">
        <title>The Global Catalogue of Microorganisms (GCM) 10K type strain sequencing project: providing services to taxonomists for standard genome sequencing and annotation.</title>
        <authorList>
            <consortium name="The Broad Institute Genomics Platform"/>
            <consortium name="The Broad Institute Genome Sequencing Center for Infectious Disease"/>
            <person name="Wu L."/>
            <person name="Ma J."/>
        </authorList>
    </citation>
    <scope>NUCLEOTIDE SEQUENCE [LARGE SCALE GENOMIC DNA]</scope>
    <source>
        <strain evidence="5">CGMCC 1.12477</strain>
    </source>
</reference>
<accession>A0ABW4TJH5</accession>
<name>A0ABW4TJH5_9ACTN</name>
<comment type="caution">
    <text evidence="4">The sequence shown here is derived from an EMBL/GenBank/DDBJ whole genome shotgun (WGS) entry which is preliminary data.</text>
</comment>
<dbReference type="RefSeq" id="WP_343917174.1">
    <property type="nucleotide sequence ID" value="NZ_BAAAJT010000002.1"/>
</dbReference>
<evidence type="ECO:0000256" key="1">
    <source>
        <dbReference type="ARBA" id="ARBA00006817"/>
    </source>
</evidence>
<protein>
    <submittedName>
        <fullName evidence="4">SRPBCC domain-containing protein</fullName>
    </submittedName>
</protein>
<dbReference type="InterPro" id="IPR013538">
    <property type="entry name" value="ASHA1/2-like_C"/>
</dbReference>